<dbReference type="CDD" id="cd00118">
    <property type="entry name" value="LysM"/>
    <property type="match status" value="1"/>
</dbReference>
<name>A0A3N1P5P9_9GAMM</name>
<keyword evidence="6" id="KW-0378">Hydrolase</keyword>
<feature type="transmembrane region" description="Helical" evidence="9">
    <location>
        <begin position="20"/>
        <end position="38"/>
    </location>
</feature>
<comment type="similarity">
    <text evidence="3">Belongs to the peptidase M23B family.</text>
</comment>
<reference evidence="12 13" key="1">
    <citation type="submission" date="2018-11" db="EMBL/GenBank/DDBJ databases">
        <title>Genomic Encyclopedia of Type Strains, Phase IV (KMG-IV): sequencing the most valuable type-strain genomes for metagenomic binning, comparative biology and taxonomic classification.</title>
        <authorList>
            <person name="Goeker M."/>
        </authorList>
    </citation>
    <scope>NUCLEOTIDE SEQUENCE [LARGE SCALE GENOMIC DNA]</scope>
    <source>
        <strain evidence="12 13">DSM 21945</strain>
    </source>
</reference>
<dbReference type="STRING" id="584787.GCA_001247655_03862"/>
<organism evidence="12 13">
    <name type="scientific">Gallaecimonas pentaromativorans</name>
    <dbReference type="NCBI Taxonomy" id="584787"/>
    <lineage>
        <taxon>Bacteria</taxon>
        <taxon>Pseudomonadati</taxon>
        <taxon>Pseudomonadota</taxon>
        <taxon>Gammaproteobacteria</taxon>
        <taxon>Enterobacterales</taxon>
        <taxon>Gallaecimonadaceae</taxon>
        <taxon>Gallaecimonas</taxon>
    </lineage>
</organism>
<dbReference type="PANTHER" id="PTHR21666:SF292">
    <property type="entry name" value="MUREIN DD-ENDOPEPTIDASE MEPM"/>
    <property type="match status" value="1"/>
</dbReference>
<evidence type="ECO:0000313" key="12">
    <source>
        <dbReference type="EMBL" id="ROQ23419.1"/>
    </source>
</evidence>
<keyword evidence="7" id="KW-0862">Zinc</keyword>
<dbReference type="GO" id="GO:0005886">
    <property type="term" value="C:plasma membrane"/>
    <property type="evidence" value="ECO:0007669"/>
    <property type="project" value="UniProtKB-SubCell"/>
</dbReference>
<comment type="subcellular location">
    <subcellularLocation>
        <location evidence="2">Cell membrane</location>
        <topology evidence="2">Single-pass membrane protein</topology>
    </subcellularLocation>
</comment>
<dbReference type="GO" id="GO:0004222">
    <property type="term" value="F:metalloendopeptidase activity"/>
    <property type="evidence" value="ECO:0007669"/>
    <property type="project" value="TreeGrafter"/>
</dbReference>
<feature type="domain" description="Csd3-like second N-terminal" evidence="11">
    <location>
        <begin position="177"/>
        <end position="299"/>
    </location>
</feature>
<evidence type="ECO:0000313" key="13">
    <source>
        <dbReference type="Proteomes" id="UP000268033"/>
    </source>
</evidence>
<dbReference type="Gene3D" id="2.70.70.10">
    <property type="entry name" value="Glucose Permease (Domain IIA)"/>
    <property type="match status" value="1"/>
</dbReference>
<evidence type="ECO:0000256" key="3">
    <source>
        <dbReference type="ARBA" id="ARBA00006646"/>
    </source>
</evidence>
<evidence type="ECO:0000259" key="10">
    <source>
        <dbReference type="Pfam" id="PF01551"/>
    </source>
</evidence>
<dbReference type="GO" id="GO:0046872">
    <property type="term" value="F:metal ion binding"/>
    <property type="evidence" value="ECO:0007669"/>
    <property type="project" value="UniProtKB-KW"/>
</dbReference>
<dbReference type="Gene3D" id="3.10.450.350">
    <property type="match status" value="2"/>
</dbReference>
<dbReference type="Pfam" id="PF01551">
    <property type="entry name" value="Peptidase_M23"/>
    <property type="match status" value="1"/>
</dbReference>
<evidence type="ECO:0000256" key="6">
    <source>
        <dbReference type="ARBA" id="ARBA00022801"/>
    </source>
</evidence>
<dbReference type="FunFam" id="2.70.70.10:FF:000002">
    <property type="entry name" value="Murein DD-endopeptidase MepM"/>
    <property type="match status" value="1"/>
</dbReference>
<keyword evidence="5" id="KW-0479">Metal-binding</keyword>
<dbReference type="CDD" id="cd12797">
    <property type="entry name" value="M23_peptidase"/>
    <property type="match status" value="1"/>
</dbReference>
<dbReference type="AlphaFoldDB" id="A0A3N1P5P9"/>
<dbReference type="EMBL" id="RJUL01000008">
    <property type="protein sequence ID" value="ROQ23419.1"/>
    <property type="molecule type" value="Genomic_DNA"/>
</dbReference>
<evidence type="ECO:0000256" key="2">
    <source>
        <dbReference type="ARBA" id="ARBA00004162"/>
    </source>
</evidence>
<dbReference type="SUPFAM" id="SSF51261">
    <property type="entry name" value="Duplicated hybrid motif"/>
    <property type="match status" value="1"/>
</dbReference>
<keyword evidence="4" id="KW-0645">Protease</keyword>
<dbReference type="InterPro" id="IPR045834">
    <property type="entry name" value="Csd3_N2"/>
</dbReference>
<keyword evidence="8" id="KW-0482">Metalloprotease</keyword>
<dbReference type="InterPro" id="IPR016047">
    <property type="entry name" value="M23ase_b-sheet_dom"/>
</dbReference>
<accession>A0A3N1P5P9</accession>
<evidence type="ECO:0000256" key="8">
    <source>
        <dbReference type="ARBA" id="ARBA00023049"/>
    </source>
</evidence>
<comment type="cofactor">
    <cofactor evidence="1">
        <name>Zn(2+)</name>
        <dbReference type="ChEBI" id="CHEBI:29105"/>
    </cofactor>
</comment>
<dbReference type="Proteomes" id="UP000268033">
    <property type="component" value="Unassembled WGS sequence"/>
</dbReference>
<dbReference type="PANTHER" id="PTHR21666">
    <property type="entry name" value="PEPTIDASE-RELATED"/>
    <property type="match status" value="1"/>
</dbReference>
<feature type="domain" description="M23ase beta-sheet core" evidence="10">
    <location>
        <begin position="311"/>
        <end position="405"/>
    </location>
</feature>
<keyword evidence="13" id="KW-1185">Reference proteome</keyword>
<sequence length="439" mass="48200">MRRNDTTDKLIQTFTRLPKVHKLAIASVTLLVAAALMMPKEHQPVPLVLDPPLVQPAAQDADTSPGEEAPVATAEDAAKAGIALPDIEYQIRPGDTLSDIFNHLGVGQSAMYQVLESDQEILALDTLQPGDTLRFWLGGDSGTELEKLELRFNLAHQVIFSRVDDSHFEFQKVDIPGTWQSEPLSGEINGSFYVSAQKAGLSDAEIARIAALFKDKLNFARDLRAGDRFQVVRQSQFVDGQATGDTELDAIRIFNRDKVLTAYLFSDGSYYDKDGDSLARAFLRFPTARHYRISSPFDPHRHHPVTGRYAPHNGTDFACPSGTAVLATADGVVTRVTNHPYAGKYIVIQHGGKYLSRYLHLSKSLVHKGQIVSRGQKIALSGATGRVTGPHLHYELHINGHPVNPMTAKIPMAASVDSKDRPAFMAEVKKLEAQMDNAS</sequence>
<evidence type="ECO:0000256" key="4">
    <source>
        <dbReference type="ARBA" id="ARBA00022670"/>
    </source>
</evidence>
<keyword evidence="9" id="KW-0472">Membrane</keyword>
<gene>
    <name evidence="12" type="ORF">EDC28_108157</name>
</gene>
<protein>
    <submittedName>
        <fullName evidence="12">Murein DD-endopeptidase</fullName>
    </submittedName>
</protein>
<dbReference type="InterPro" id="IPR050570">
    <property type="entry name" value="Cell_wall_metabolism_enzyme"/>
</dbReference>
<dbReference type="RefSeq" id="WP_123422206.1">
    <property type="nucleotide sequence ID" value="NZ_RJUL01000008.1"/>
</dbReference>
<comment type="caution">
    <text evidence="12">The sequence shown here is derived from an EMBL/GenBank/DDBJ whole genome shotgun (WGS) entry which is preliminary data.</text>
</comment>
<dbReference type="InterPro" id="IPR011055">
    <property type="entry name" value="Dup_hybrid_motif"/>
</dbReference>
<dbReference type="Pfam" id="PF19425">
    <property type="entry name" value="Csd3_N2"/>
    <property type="match status" value="1"/>
</dbReference>
<evidence type="ECO:0000256" key="7">
    <source>
        <dbReference type="ARBA" id="ARBA00022833"/>
    </source>
</evidence>
<dbReference type="InterPro" id="IPR018392">
    <property type="entry name" value="LysM"/>
</dbReference>
<evidence type="ECO:0000256" key="9">
    <source>
        <dbReference type="SAM" id="Phobius"/>
    </source>
</evidence>
<keyword evidence="9" id="KW-1133">Transmembrane helix</keyword>
<evidence type="ECO:0000259" key="11">
    <source>
        <dbReference type="Pfam" id="PF19425"/>
    </source>
</evidence>
<evidence type="ECO:0000256" key="5">
    <source>
        <dbReference type="ARBA" id="ARBA00022723"/>
    </source>
</evidence>
<evidence type="ECO:0000256" key="1">
    <source>
        <dbReference type="ARBA" id="ARBA00001947"/>
    </source>
</evidence>
<dbReference type="GO" id="GO:0006508">
    <property type="term" value="P:proteolysis"/>
    <property type="evidence" value="ECO:0007669"/>
    <property type="project" value="UniProtKB-KW"/>
</dbReference>
<keyword evidence="9" id="KW-0812">Transmembrane</keyword>
<proteinExistence type="inferred from homology"/>